<accession>A0A0F8YHV2</accession>
<protein>
    <submittedName>
        <fullName evidence="1">Uncharacterized protein</fullName>
    </submittedName>
</protein>
<dbReference type="AlphaFoldDB" id="A0A0F8YHV2"/>
<feature type="non-terminal residue" evidence="1">
    <location>
        <position position="1"/>
    </location>
</feature>
<evidence type="ECO:0000313" key="1">
    <source>
        <dbReference type="EMBL" id="KKK47616.1"/>
    </source>
</evidence>
<comment type="caution">
    <text evidence="1">The sequence shown here is derived from an EMBL/GenBank/DDBJ whole genome shotgun (WGS) entry which is preliminary data.</text>
</comment>
<organism evidence="1">
    <name type="scientific">marine sediment metagenome</name>
    <dbReference type="NCBI Taxonomy" id="412755"/>
    <lineage>
        <taxon>unclassified sequences</taxon>
        <taxon>metagenomes</taxon>
        <taxon>ecological metagenomes</taxon>
    </lineage>
</organism>
<proteinExistence type="predicted"/>
<sequence>ADTFNEISLKVATKDTYSLGL</sequence>
<gene>
    <name evidence="1" type="ORF">LCGC14_3153390</name>
</gene>
<dbReference type="EMBL" id="LAZR01069489">
    <property type="protein sequence ID" value="KKK47616.1"/>
    <property type="molecule type" value="Genomic_DNA"/>
</dbReference>
<reference evidence="1" key="1">
    <citation type="journal article" date="2015" name="Nature">
        <title>Complex archaea that bridge the gap between prokaryotes and eukaryotes.</title>
        <authorList>
            <person name="Spang A."/>
            <person name="Saw J.H."/>
            <person name="Jorgensen S.L."/>
            <person name="Zaremba-Niedzwiedzka K."/>
            <person name="Martijn J."/>
            <person name="Lind A.E."/>
            <person name="van Eijk R."/>
            <person name="Schleper C."/>
            <person name="Guy L."/>
            <person name="Ettema T.J."/>
        </authorList>
    </citation>
    <scope>NUCLEOTIDE SEQUENCE</scope>
</reference>
<name>A0A0F8YHV2_9ZZZZ</name>